<proteinExistence type="predicted"/>
<accession>A0A2N9IRC3</accession>
<dbReference type="PANTHER" id="PTHR33710">
    <property type="entry name" value="BNAC02G09200D PROTEIN"/>
    <property type="match status" value="1"/>
</dbReference>
<dbReference type="EMBL" id="OIVN01006218">
    <property type="protein sequence ID" value="SPD28046.1"/>
    <property type="molecule type" value="Genomic_DNA"/>
</dbReference>
<sequence length="687" mass="78477">MKAPLQYLREDLDKIRSSDEPSVGFFQSHRDGYRTLEICCMENLGGRFVEFSDYHSGSQQGHIHVPEGRKGRGWASFVGELRMFFLGMGLQSVYPGGHSSVLDKVVVGGHELGWNLAPHYWAFHANWGMEDKSSNFVEPVVPGPVQLLSDDQPTILLKLKPALGLIEPLETGDRLNQQMEISRSSVSPRVPSPGTRKANVGRTMVSQVPVPSENQDPVPPTFTDIETILSTSSLVGRASLCLPLVFLCYEETFDLSPISCVPIQRVNLVLIKEVDFAVEEERSKWLDLQYLGLASKWVSQLRVLKAIVIHSYGVLTMKGRRRSRSILLMWDKRVVEKVYLYIGTFSISCSWKGVADGFEWFGTGVYGPTGNAYRGDFWVELENIKQKWNNPWCIMGDFNVVCCPSERFGCNRFSSSMPEFSDFIEQSSLLDLPLNGGTYTWSNGSDPHSMLRIDRAMISPDWEEHFLDVIQKLLPRLVSDHHPILVEAGGMRRGKCSFKFENMWLKQAGFVDRVQDWWSSYLFTGTPSYVLACKLKVLKADLKIWNREEFGDLSFNKNQLKVELLGLDVKEGQYGLTTDEKLLRESLKAKLIWLPHLEETLWRQKSRMLWLKEAWIPKLDGLPFDTIRDEDREILERKFEKEEILQALHSSQGDKSPGLDGFTMGFFQNCWRVVESDVLAVFEEFHE</sequence>
<organism evidence="2">
    <name type="scientific">Fagus sylvatica</name>
    <name type="common">Beechnut</name>
    <dbReference type="NCBI Taxonomy" id="28930"/>
    <lineage>
        <taxon>Eukaryota</taxon>
        <taxon>Viridiplantae</taxon>
        <taxon>Streptophyta</taxon>
        <taxon>Embryophyta</taxon>
        <taxon>Tracheophyta</taxon>
        <taxon>Spermatophyta</taxon>
        <taxon>Magnoliopsida</taxon>
        <taxon>eudicotyledons</taxon>
        <taxon>Gunneridae</taxon>
        <taxon>Pentapetalae</taxon>
        <taxon>rosids</taxon>
        <taxon>fabids</taxon>
        <taxon>Fagales</taxon>
        <taxon>Fagaceae</taxon>
        <taxon>Fagus</taxon>
    </lineage>
</organism>
<protein>
    <recommendedName>
        <fullName evidence="1">Endonuclease/exonuclease/phosphatase domain-containing protein</fullName>
    </recommendedName>
</protein>
<feature type="domain" description="Endonuclease/exonuclease/phosphatase" evidence="1">
    <location>
        <begin position="351"/>
        <end position="481"/>
    </location>
</feature>
<evidence type="ECO:0000259" key="1">
    <source>
        <dbReference type="Pfam" id="PF03372"/>
    </source>
</evidence>
<dbReference type="Gene3D" id="3.60.10.10">
    <property type="entry name" value="Endonuclease/exonuclease/phosphatase"/>
    <property type="match status" value="1"/>
</dbReference>
<gene>
    <name evidence="2" type="ORF">FSB_LOCUS55928</name>
</gene>
<dbReference type="SUPFAM" id="SSF56219">
    <property type="entry name" value="DNase I-like"/>
    <property type="match status" value="1"/>
</dbReference>
<evidence type="ECO:0000313" key="2">
    <source>
        <dbReference type="EMBL" id="SPD28046.1"/>
    </source>
</evidence>
<dbReference type="PANTHER" id="PTHR33710:SF64">
    <property type="entry name" value="ENDONUCLEASE_EXONUCLEASE_PHOSPHATASE DOMAIN-CONTAINING PROTEIN"/>
    <property type="match status" value="1"/>
</dbReference>
<dbReference type="InterPro" id="IPR036691">
    <property type="entry name" value="Endo/exonu/phosph_ase_sf"/>
</dbReference>
<dbReference type="GO" id="GO:0003824">
    <property type="term" value="F:catalytic activity"/>
    <property type="evidence" value="ECO:0007669"/>
    <property type="project" value="InterPro"/>
</dbReference>
<dbReference type="InterPro" id="IPR005135">
    <property type="entry name" value="Endo/exonuclease/phosphatase"/>
</dbReference>
<reference evidence="2" key="1">
    <citation type="submission" date="2018-02" db="EMBL/GenBank/DDBJ databases">
        <authorList>
            <person name="Cohen D.B."/>
            <person name="Kent A.D."/>
        </authorList>
    </citation>
    <scope>NUCLEOTIDE SEQUENCE</scope>
</reference>
<dbReference type="Pfam" id="PF03372">
    <property type="entry name" value="Exo_endo_phos"/>
    <property type="match status" value="1"/>
</dbReference>
<name>A0A2N9IRC3_FAGSY</name>
<dbReference type="AlphaFoldDB" id="A0A2N9IRC3"/>